<feature type="region of interest" description="Disordered" evidence="1">
    <location>
        <begin position="126"/>
        <end position="145"/>
    </location>
</feature>
<feature type="compositionally biased region" description="Basic and acidic residues" evidence="1">
    <location>
        <begin position="135"/>
        <end position="145"/>
    </location>
</feature>
<evidence type="ECO:0000313" key="3">
    <source>
        <dbReference type="EMBL" id="CAL4790402.1"/>
    </source>
</evidence>
<sequence length="258" mass="28573">MKAEAENVVAPKIGHTLEETTEEMQAPNIGHTIKHPGGTPEVSHFKTVLDQVYLRLRALQKRLVEDLHMEDTDAGNSRSPPMVAPLQMQNQDDEPFEDARSVHSSAEEIQTEIVPDHHLRASGERMPASQAVPVGERRPSRDRIPTPFVKEDVADDREVQFSDMVTSVLPGLVPRTTGLHPFGAEVGSRSVHDRLPTPYASAREFQEDASQRPDLPHLLCRSGRTAELASEEAKPDSPERCMEQESHSGSEADGSRRS</sequence>
<dbReference type="EMBL" id="CAMXCT010003214">
    <property type="protein sequence ID" value="CAI4003090.1"/>
    <property type="molecule type" value="Genomic_DNA"/>
</dbReference>
<dbReference type="EMBL" id="CAMXCT030003214">
    <property type="protein sequence ID" value="CAL4790402.1"/>
    <property type="molecule type" value="Genomic_DNA"/>
</dbReference>
<dbReference type="AlphaFoldDB" id="A0A9P1D516"/>
<evidence type="ECO:0000313" key="4">
    <source>
        <dbReference type="Proteomes" id="UP001152797"/>
    </source>
</evidence>
<dbReference type="Proteomes" id="UP001152797">
    <property type="component" value="Unassembled WGS sequence"/>
</dbReference>
<gene>
    <name evidence="2" type="ORF">C1SCF055_LOCUS28985</name>
</gene>
<dbReference type="EMBL" id="CAMXCT020003214">
    <property type="protein sequence ID" value="CAL1156465.1"/>
    <property type="molecule type" value="Genomic_DNA"/>
</dbReference>
<feature type="non-terminal residue" evidence="2">
    <location>
        <position position="258"/>
    </location>
</feature>
<protein>
    <submittedName>
        <fullName evidence="2">Uncharacterized protein</fullName>
    </submittedName>
</protein>
<evidence type="ECO:0000256" key="1">
    <source>
        <dbReference type="SAM" id="MobiDB-lite"/>
    </source>
</evidence>
<keyword evidence="4" id="KW-1185">Reference proteome</keyword>
<comment type="caution">
    <text evidence="2">The sequence shown here is derived from an EMBL/GenBank/DDBJ whole genome shotgun (WGS) entry which is preliminary data.</text>
</comment>
<reference evidence="3 4" key="2">
    <citation type="submission" date="2024-05" db="EMBL/GenBank/DDBJ databases">
        <authorList>
            <person name="Chen Y."/>
            <person name="Shah S."/>
            <person name="Dougan E. K."/>
            <person name="Thang M."/>
            <person name="Chan C."/>
        </authorList>
    </citation>
    <scope>NUCLEOTIDE SEQUENCE [LARGE SCALE GENOMIC DNA]</scope>
</reference>
<evidence type="ECO:0000313" key="2">
    <source>
        <dbReference type="EMBL" id="CAI4003090.1"/>
    </source>
</evidence>
<dbReference type="OrthoDB" id="10655661at2759"/>
<feature type="compositionally biased region" description="Basic and acidic residues" evidence="1">
    <location>
        <begin position="204"/>
        <end position="215"/>
    </location>
</feature>
<accession>A0A9P1D516</accession>
<feature type="compositionally biased region" description="Basic and acidic residues" evidence="1">
    <location>
        <begin position="231"/>
        <end position="258"/>
    </location>
</feature>
<proteinExistence type="predicted"/>
<organism evidence="2">
    <name type="scientific">Cladocopium goreaui</name>
    <dbReference type="NCBI Taxonomy" id="2562237"/>
    <lineage>
        <taxon>Eukaryota</taxon>
        <taxon>Sar</taxon>
        <taxon>Alveolata</taxon>
        <taxon>Dinophyceae</taxon>
        <taxon>Suessiales</taxon>
        <taxon>Symbiodiniaceae</taxon>
        <taxon>Cladocopium</taxon>
    </lineage>
</organism>
<reference evidence="2" key="1">
    <citation type="submission" date="2022-10" db="EMBL/GenBank/DDBJ databases">
        <authorList>
            <person name="Chen Y."/>
            <person name="Dougan E. K."/>
            <person name="Chan C."/>
            <person name="Rhodes N."/>
            <person name="Thang M."/>
        </authorList>
    </citation>
    <scope>NUCLEOTIDE SEQUENCE</scope>
</reference>
<name>A0A9P1D516_9DINO</name>
<feature type="region of interest" description="Disordered" evidence="1">
    <location>
        <begin position="183"/>
        <end position="258"/>
    </location>
</feature>